<evidence type="ECO:0000313" key="1">
    <source>
        <dbReference type="EMBL" id="KRX30133.1"/>
    </source>
</evidence>
<organism evidence="1 2">
    <name type="scientific">Trichinella murrelli</name>
    <dbReference type="NCBI Taxonomy" id="144512"/>
    <lineage>
        <taxon>Eukaryota</taxon>
        <taxon>Metazoa</taxon>
        <taxon>Ecdysozoa</taxon>
        <taxon>Nematoda</taxon>
        <taxon>Enoplea</taxon>
        <taxon>Dorylaimia</taxon>
        <taxon>Trichinellida</taxon>
        <taxon>Trichinellidae</taxon>
        <taxon>Trichinella</taxon>
    </lineage>
</organism>
<feature type="non-terminal residue" evidence="1">
    <location>
        <position position="83"/>
    </location>
</feature>
<dbReference type="STRING" id="144512.A0A0V0SU92"/>
<dbReference type="Proteomes" id="UP000055048">
    <property type="component" value="Unassembled WGS sequence"/>
</dbReference>
<dbReference type="AlphaFoldDB" id="A0A0V0SU92"/>
<name>A0A0V0SU92_9BILA</name>
<accession>A0A0V0SU92</accession>
<dbReference type="OrthoDB" id="5854292at2759"/>
<proteinExistence type="predicted"/>
<evidence type="ECO:0000313" key="2">
    <source>
        <dbReference type="Proteomes" id="UP000055048"/>
    </source>
</evidence>
<gene>
    <name evidence="1" type="ORF">T05_10567</name>
</gene>
<dbReference type="EMBL" id="JYDJ01002702">
    <property type="protein sequence ID" value="KRX30133.1"/>
    <property type="molecule type" value="Genomic_DNA"/>
</dbReference>
<reference evidence="1 2" key="1">
    <citation type="submission" date="2015-01" db="EMBL/GenBank/DDBJ databases">
        <title>Evolution of Trichinella species and genotypes.</title>
        <authorList>
            <person name="Korhonen P.K."/>
            <person name="Edoardo P."/>
            <person name="Giuseppe L.R."/>
            <person name="Gasser R.B."/>
        </authorList>
    </citation>
    <scope>NUCLEOTIDE SEQUENCE [LARGE SCALE GENOMIC DNA]</scope>
    <source>
        <strain evidence="1">ISS417</strain>
    </source>
</reference>
<protein>
    <submittedName>
        <fullName evidence="1">Uncharacterized protein</fullName>
    </submittedName>
</protein>
<keyword evidence="2" id="KW-1185">Reference proteome</keyword>
<sequence>MDGTFKIVPEWYQQLFTIHVFKESKFLSGSVRGCPSAANYHLRLRDCPYPCSAGTFPGVLVQDCYFHFCQVVRRKVADLGLRT</sequence>
<comment type="caution">
    <text evidence="1">The sequence shown here is derived from an EMBL/GenBank/DDBJ whole genome shotgun (WGS) entry which is preliminary data.</text>
</comment>